<gene>
    <name evidence="5" type="ORF">FNB15_07910</name>
</gene>
<sequence length="341" mass="37765">MSTNALHVSLVALPEASASVLFGMYDLLNAFPQMQDIIPGLPAVTPFRIEVVGETAGDLTVAGNTPIHVHQACRDVTQTDIIVVPALVLRTWKTGRYPALVDWLVQRHADGAMLCSACSGVFLIAETGLLDGRQSTIHWSYGPHFQELFPKVPVHPEQTLAIAGDRQQFISCGASMSWHDLALYLVARHSGEAAARAVAKFFALQWHRDGLQPFITFEARRDHGDAAILSAQNWLAGHFSVADPVEQVVRESGLAERTFKRRFTRSTGVAPMAYVQQLRIEDAKRRLETTRDAIDEIGWQVGYEDPAFFRRLFKRVTGISPGSYRKQFQIPTYAAAPQAAE</sequence>
<dbReference type="Proteomes" id="UP000317496">
    <property type="component" value="Chromosome"/>
</dbReference>
<organism evidence="5 6">
    <name type="scientific">Ferrovibrio terrae</name>
    <dbReference type="NCBI Taxonomy" id="2594003"/>
    <lineage>
        <taxon>Bacteria</taxon>
        <taxon>Pseudomonadati</taxon>
        <taxon>Pseudomonadota</taxon>
        <taxon>Alphaproteobacteria</taxon>
        <taxon>Rhodospirillales</taxon>
        <taxon>Rhodospirillaceae</taxon>
        <taxon>Ferrovibrio</taxon>
    </lineage>
</organism>
<proteinExistence type="predicted"/>
<dbReference type="PROSITE" id="PS00041">
    <property type="entry name" value="HTH_ARAC_FAMILY_1"/>
    <property type="match status" value="1"/>
</dbReference>
<evidence type="ECO:0000259" key="4">
    <source>
        <dbReference type="PROSITE" id="PS01124"/>
    </source>
</evidence>
<dbReference type="Gene3D" id="1.10.10.60">
    <property type="entry name" value="Homeodomain-like"/>
    <property type="match status" value="2"/>
</dbReference>
<dbReference type="InterPro" id="IPR052158">
    <property type="entry name" value="INH-QAR"/>
</dbReference>
<dbReference type="Gene3D" id="3.40.50.880">
    <property type="match status" value="1"/>
</dbReference>
<reference evidence="5 6" key="1">
    <citation type="submission" date="2019-07" db="EMBL/GenBank/DDBJ databases">
        <title>Genome sequencing for Ferrovibrio sp. K5.</title>
        <authorList>
            <person name="Park S.-J."/>
        </authorList>
    </citation>
    <scope>NUCLEOTIDE SEQUENCE [LARGE SCALE GENOMIC DNA]</scope>
    <source>
        <strain evidence="5 6">K5</strain>
    </source>
</reference>
<keyword evidence="3" id="KW-0804">Transcription</keyword>
<evidence type="ECO:0000256" key="2">
    <source>
        <dbReference type="ARBA" id="ARBA00023125"/>
    </source>
</evidence>
<dbReference type="SUPFAM" id="SSF46689">
    <property type="entry name" value="Homeodomain-like"/>
    <property type="match status" value="1"/>
</dbReference>
<feature type="domain" description="HTH araC/xylS-type" evidence="4">
    <location>
        <begin position="229"/>
        <end position="327"/>
    </location>
</feature>
<dbReference type="InterPro" id="IPR029062">
    <property type="entry name" value="Class_I_gatase-like"/>
</dbReference>
<dbReference type="CDD" id="cd03138">
    <property type="entry name" value="GATase1_AraC_2"/>
    <property type="match status" value="1"/>
</dbReference>
<dbReference type="Pfam" id="PF12833">
    <property type="entry name" value="HTH_18"/>
    <property type="match status" value="1"/>
</dbReference>
<dbReference type="GO" id="GO:0043565">
    <property type="term" value="F:sequence-specific DNA binding"/>
    <property type="evidence" value="ECO:0007669"/>
    <property type="project" value="InterPro"/>
</dbReference>
<dbReference type="InterPro" id="IPR018062">
    <property type="entry name" value="HTH_AraC-typ_CS"/>
</dbReference>
<dbReference type="KEGG" id="fer:FNB15_07910"/>
<dbReference type="InterPro" id="IPR020449">
    <property type="entry name" value="Tscrpt_reg_AraC-type_HTH"/>
</dbReference>
<dbReference type="PANTHER" id="PTHR43130">
    <property type="entry name" value="ARAC-FAMILY TRANSCRIPTIONAL REGULATOR"/>
    <property type="match status" value="1"/>
</dbReference>
<accession>A0A516H0A7</accession>
<keyword evidence="1" id="KW-0805">Transcription regulation</keyword>
<dbReference type="PROSITE" id="PS01124">
    <property type="entry name" value="HTH_ARAC_FAMILY_2"/>
    <property type="match status" value="1"/>
</dbReference>
<dbReference type="PRINTS" id="PR00032">
    <property type="entry name" value="HTHARAC"/>
</dbReference>
<dbReference type="SUPFAM" id="SSF52317">
    <property type="entry name" value="Class I glutamine amidotransferase-like"/>
    <property type="match status" value="1"/>
</dbReference>
<dbReference type="GO" id="GO:0003700">
    <property type="term" value="F:DNA-binding transcription factor activity"/>
    <property type="evidence" value="ECO:0007669"/>
    <property type="project" value="InterPro"/>
</dbReference>
<evidence type="ECO:0000313" key="6">
    <source>
        <dbReference type="Proteomes" id="UP000317496"/>
    </source>
</evidence>
<name>A0A516H0A7_9PROT</name>
<evidence type="ECO:0000256" key="3">
    <source>
        <dbReference type="ARBA" id="ARBA00023163"/>
    </source>
</evidence>
<dbReference type="OrthoDB" id="9793422at2"/>
<protein>
    <submittedName>
        <fullName evidence="5">Helix-turn-helix domain-containing protein</fullName>
    </submittedName>
</protein>
<dbReference type="InterPro" id="IPR009057">
    <property type="entry name" value="Homeodomain-like_sf"/>
</dbReference>
<dbReference type="InterPro" id="IPR018060">
    <property type="entry name" value="HTH_AraC"/>
</dbReference>
<keyword evidence="6" id="KW-1185">Reference proteome</keyword>
<dbReference type="AlphaFoldDB" id="A0A516H0A7"/>
<evidence type="ECO:0000313" key="5">
    <source>
        <dbReference type="EMBL" id="QDO97196.1"/>
    </source>
</evidence>
<dbReference type="SMART" id="SM00342">
    <property type="entry name" value="HTH_ARAC"/>
    <property type="match status" value="1"/>
</dbReference>
<evidence type="ECO:0000256" key="1">
    <source>
        <dbReference type="ARBA" id="ARBA00023015"/>
    </source>
</evidence>
<keyword evidence="2" id="KW-0238">DNA-binding</keyword>
<dbReference type="EMBL" id="CP041636">
    <property type="protein sequence ID" value="QDO97196.1"/>
    <property type="molecule type" value="Genomic_DNA"/>
</dbReference>
<dbReference type="RefSeq" id="WP_144068177.1">
    <property type="nucleotide sequence ID" value="NZ_CP041636.1"/>
</dbReference>
<dbReference type="PANTHER" id="PTHR43130:SF11">
    <property type="entry name" value="TRANSCRIPTIONAL REGULATORY PROTEIN"/>
    <property type="match status" value="1"/>
</dbReference>